<organism evidence="2 3">
    <name type="scientific">Candidatus Fischerbacteria bacterium RBG_13_37_8</name>
    <dbReference type="NCBI Taxonomy" id="1817863"/>
    <lineage>
        <taxon>Bacteria</taxon>
        <taxon>Candidatus Fischeribacteriota</taxon>
    </lineage>
</organism>
<keyword evidence="1" id="KW-0812">Transmembrane</keyword>
<feature type="transmembrane region" description="Helical" evidence="1">
    <location>
        <begin position="13"/>
        <end position="33"/>
    </location>
</feature>
<sequence>MQSHKRVTIEWEGFFSTIDLPCFEAIMGIYIFLGKHSRQLHLLYIGMTYWQTFYDEIRAKINGDIGEWIEKNHFDIQNLRIKLGHIVLKDRHRISEKLVKDIESLHIIVHKPPWNIMNINTYRGDDLRIENSGKYRPLRKRLSTDQLNNWSKS</sequence>
<evidence type="ECO:0000313" key="2">
    <source>
        <dbReference type="EMBL" id="OGF58601.1"/>
    </source>
</evidence>
<keyword evidence="1" id="KW-1133">Transmembrane helix</keyword>
<evidence type="ECO:0000313" key="3">
    <source>
        <dbReference type="Proteomes" id="UP000178943"/>
    </source>
</evidence>
<reference evidence="2 3" key="1">
    <citation type="journal article" date="2016" name="Nat. Commun.">
        <title>Thousands of microbial genomes shed light on interconnected biogeochemical processes in an aquifer system.</title>
        <authorList>
            <person name="Anantharaman K."/>
            <person name="Brown C.T."/>
            <person name="Hug L.A."/>
            <person name="Sharon I."/>
            <person name="Castelle C.J."/>
            <person name="Probst A.J."/>
            <person name="Thomas B.C."/>
            <person name="Singh A."/>
            <person name="Wilkins M.J."/>
            <person name="Karaoz U."/>
            <person name="Brodie E.L."/>
            <person name="Williams K.H."/>
            <person name="Hubbard S.S."/>
            <person name="Banfield J.F."/>
        </authorList>
    </citation>
    <scope>NUCLEOTIDE SEQUENCE [LARGE SCALE GENOMIC DNA]</scope>
</reference>
<keyword evidence="1" id="KW-0472">Membrane</keyword>
<gene>
    <name evidence="2" type="ORF">A2Y62_07995</name>
</gene>
<accession>A0A1F5V6R2</accession>
<name>A0A1F5V6R2_9BACT</name>
<comment type="caution">
    <text evidence="2">The sequence shown here is derived from an EMBL/GenBank/DDBJ whole genome shotgun (WGS) entry which is preliminary data.</text>
</comment>
<dbReference type="EMBL" id="MFGW01000244">
    <property type="protein sequence ID" value="OGF58601.1"/>
    <property type="molecule type" value="Genomic_DNA"/>
</dbReference>
<protein>
    <submittedName>
        <fullName evidence="2">Uncharacterized protein</fullName>
    </submittedName>
</protein>
<dbReference type="AlphaFoldDB" id="A0A1F5V6R2"/>
<dbReference type="Proteomes" id="UP000178943">
    <property type="component" value="Unassembled WGS sequence"/>
</dbReference>
<evidence type="ECO:0000256" key="1">
    <source>
        <dbReference type="SAM" id="Phobius"/>
    </source>
</evidence>
<proteinExistence type="predicted"/>